<dbReference type="Gene3D" id="3.40.50.11960">
    <property type="match status" value="1"/>
</dbReference>
<protein>
    <recommendedName>
        <fullName evidence="4">Alpha-and gamma-adaptin-binding protein p34</fullName>
    </recommendedName>
</protein>
<comment type="caution">
    <text evidence="2">The sequence shown here is derived from an EMBL/GenBank/DDBJ whole genome shotgun (WGS) entry which is preliminary data.</text>
</comment>
<dbReference type="EMBL" id="JAPXFL010000014">
    <property type="protein sequence ID" value="KAK9497546.1"/>
    <property type="molecule type" value="Genomic_DNA"/>
</dbReference>
<dbReference type="AlphaFoldDB" id="A0AAW1CGM9"/>
<organism evidence="2 3">
    <name type="scientific">Rhynocoris fuscipes</name>
    <dbReference type="NCBI Taxonomy" id="488301"/>
    <lineage>
        <taxon>Eukaryota</taxon>
        <taxon>Metazoa</taxon>
        <taxon>Ecdysozoa</taxon>
        <taxon>Arthropoda</taxon>
        <taxon>Hexapoda</taxon>
        <taxon>Insecta</taxon>
        <taxon>Pterygota</taxon>
        <taxon>Neoptera</taxon>
        <taxon>Paraneoptera</taxon>
        <taxon>Hemiptera</taxon>
        <taxon>Heteroptera</taxon>
        <taxon>Panheteroptera</taxon>
        <taxon>Cimicomorpha</taxon>
        <taxon>Reduviidae</taxon>
        <taxon>Harpactorinae</taxon>
        <taxon>Harpactorini</taxon>
        <taxon>Rhynocoris</taxon>
    </lineage>
</organism>
<feature type="region of interest" description="Disordered" evidence="1">
    <location>
        <begin position="210"/>
        <end position="254"/>
    </location>
</feature>
<evidence type="ECO:0008006" key="4">
    <source>
        <dbReference type="Google" id="ProtNLM"/>
    </source>
</evidence>
<sequence length="318" mass="36028">MAGLPSALFVSTCDENPENVIKLILNDLPLGKIEDNVTMYDWHINTKYYEADIKLCSINQKTLSSPEFASSVEAIIIIFDPISPRGFQPIFDWMPFLNEYEAEVKILICSRCQDSINSALSKVKVQEWCVKEGFELVELEPLLDEEWQNEQDFIETFGIERVIQALQAHIWPNLIMKERKDPTSMSGLLHGGFCKSAHSPYDSHLDRLEKTVEQENSRTPGNVSDSGNSKNNDGKYSNAPEDSNTPTNSRKPLDNLEPTLEELLSHEGTDFCDLFSQLPAMKEQASAMPREQRKKFAEDVVLAYWKAIGGDQDEILDC</sequence>
<name>A0AAW1CGM9_9HEMI</name>
<accession>A0AAW1CGM9</accession>
<dbReference type="PANTHER" id="PTHR14659">
    <property type="entry name" value="ALPHA- AND GAMMA-ADAPTIN-BINDING PROTEIN P34"/>
    <property type="match status" value="1"/>
</dbReference>
<keyword evidence="3" id="KW-1185">Reference proteome</keyword>
<gene>
    <name evidence="2" type="ORF">O3M35_004246</name>
</gene>
<dbReference type="Proteomes" id="UP001461498">
    <property type="component" value="Unassembled WGS sequence"/>
</dbReference>
<dbReference type="InterPro" id="IPR019341">
    <property type="entry name" value="Alpha/Gamma-adaptin-bd_p34"/>
</dbReference>
<feature type="compositionally biased region" description="Polar residues" evidence="1">
    <location>
        <begin position="217"/>
        <end position="250"/>
    </location>
</feature>
<dbReference type="PANTHER" id="PTHR14659:SF1">
    <property type="entry name" value="ALPHA- AND GAMMA-ADAPTIN-BINDING PROTEIN P34"/>
    <property type="match status" value="1"/>
</dbReference>
<evidence type="ECO:0000313" key="3">
    <source>
        <dbReference type="Proteomes" id="UP001461498"/>
    </source>
</evidence>
<evidence type="ECO:0000313" key="2">
    <source>
        <dbReference type="EMBL" id="KAK9497546.1"/>
    </source>
</evidence>
<dbReference type="Pfam" id="PF10199">
    <property type="entry name" value="Adaptin_binding"/>
    <property type="match status" value="1"/>
</dbReference>
<reference evidence="2 3" key="1">
    <citation type="submission" date="2022-12" db="EMBL/GenBank/DDBJ databases">
        <title>Chromosome-level genome assembly of true bugs.</title>
        <authorList>
            <person name="Ma L."/>
            <person name="Li H."/>
        </authorList>
    </citation>
    <scope>NUCLEOTIDE SEQUENCE [LARGE SCALE GENOMIC DNA]</scope>
    <source>
        <strain evidence="2">Lab_2022b</strain>
    </source>
</reference>
<proteinExistence type="predicted"/>
<evidence type="ECO:0000256" key="1">
    <source>
        <dbReference type="SAM" id="MobiDB-lite"/>
    </source>
</evidence>